<dbReference type="PANTHER" id="PTHR38479">
    <property type="entry name" value="LMO0824 PROTEIN"/>
    <property type="match status" value="1"/>
</dbReference>
<dbReference type="PANTHER" id="PTHR38479:SF2">
    <property type="entry name" value="WINGED HELIX DNA-BINDING DOMAIN-CONTAINING PROTEIN"/>
    <property type="match status" value="1"/>
</dbReference>
<keyword evidence="2" id="KW-1185">Reference proteome</keyword>
<dbReference type="EMBL" id="BLPF01000003">
    <property type="protein sequence ID" value="GFJ84073.1"/>
    <property type="molecule type" value="Genomic_DNA"/>
</dbReference>
<protein>
    <recommendedName>
        <fullName evidence="3">Winged helix DNA-binding domain-containing protein</fullName>
    </recommendedName>
</protein>
<reference evidence="1 2" key="2">
    <citation type="submission" date="2020-03" db="EMBL/GenBank/DDBJ databases">
        <authorList>
            <person name="Ichikawa N."/>
            <person name="Kimura A."/>
            <person name="Kitahashi Y."/>
            <person name="Uohara A."/>
        </authorList>
    </citation>
    <scope>NUCLEOTIDE SEQUENCE [LARGE SCALE GENOMIC DNA]</scope>
    <source>
        <strain evidence="1 2">NBRC 108639</strain>
    </source>
</reference>
<evidence type="ECO:0000313" key="2">
    <source>
        <dbReference type="Proteomes" id="UP000482800"/>
    </source>
</evidence>
<gene>
    <name evidence="1" type="ORF">Phou_082530</name>
</gene>
<organism evidence="1 2">
    <name type="scientific">Phytohabitans houttuyneae</name>
    <dbReference type="NCBI Taxonomy" id="1076126"/>
    <lineage>
        <taxon>Bacteria</taxon>
        <taxon>Bacillati</taxon>
        <taxon>Actinomycetota</taxon>
        <taxon>Actinomycetes</taxon>
        <taxon>Micromonosporales</taxon>
        <taxon>Micromonosporaceae</taxon>
    </lineage>
</organism>
<reference evidence="1 2" key="1">
    <citation type="submission" date="2020-03" db="EMBL/GenBank/DDBJ databases">
        <title>Whole genome shotgun sequence of Phytohabitans houttuyneae NBRC 108639.</title>
        <authorList>
            <person name="Komaki H."/>
            <person name="Tamura T."/>
        </authorList>
    </citation>
    <scope>NUCLEOTIDE SEQUENCE [LARGE SCALE GENOMIC DNA]</scope>
    <source>
        <strain evidence="1 2">NBRC 108639</strain>
    </source>
</reference>
<dbReference type="InterPro" id="IPR009351">
    <property type="entry name" value="AlkZ-like"/>
</dbReference>
<dbReference type="AlphaFoldDB" id="A0A6V8KFR3"/>
<sequence>MGVSLIAERRLASVLLAGGPQLGTPAEVVRWFGAVQAQDFGPAKWSLGERLPGTGDAEVQRAFDAGEFLRTHVLRPTWHFVTPDDIRWMLRLTGPRVHATNAYYYRQSGLDDAVFAKAHDLLAEALAGGAHRTRKELAGVIGGAGLPTAGFAMAYILMHAELDGLICSGAMRGKQHTYALLDSRVPPAPERDPDSALAELVTRYFTSHGPATAKDLRWWSSLTLTDIARGVALAGDRLRHEVVDGVSYWSGPPAAARPRSPMAHLVQGYDEYVVAFAESKWVLDASGAARAVPAGTLVPNGVLLLDGQVAGHWRRSSTRDTLLVEALLYRALTPPESAALDAAAARQAAFLGLRPSVATSVLDGAG</sequence>
<comment type="caution">
    <text evidence="1">The sequence shown here is derived from an EMBL/GenBank/DDBJ whole genome shotgun (WGS) entry which is preliminary data.</text>
</comment>
<evidence type="ECO:0008006" key="3">
    <source>
        <dbReference type="Google" id="ProtNLM"/>
    </source>
</evidence>
<evidence type="ECO:0000313" key="1">
    <source>
        <dbReference type="EMBL" id="GFJ84073.1"/>
    </source>
</evidence>
<proteinExistence type="predicted"/>
<dbReference type="Pfam" id="PF06224">
    <property type="entry name" value="AlkZ-like"/>
    <property type="match status" value="1"/>
</dbReference>
<name>A0A6V8KFR3_9ACTN</name>
<dbReference type="Proteomes" id="UP000482800">
    <property type="component" value="Unassembled WGS sequence"/>
</dbReference>
<accession>A0A6V8KFR3</accession>